<dbReference type="eggNOG" id="KOG0661">
    <property type="taxonomic scope" value="Eukaryota"/>
</dbReference>
<reference evidence="10 11" key="1">
    <citation type="submission" date="2009-11" db="EMBL/GenBank/DDBJ databases">
        <title>Annotation of Allomyces macrogynus ATCC 38327.</title>
        <authorList>
            <consortium name="The Broad Institute Genome Sequencing Platform"/>
            <person name="Russ C."/>
            <person name="Cuomo C."/>
            <person name="Burger G."/>
            <person name="Gray M.W."/>
            <person name="Holland P.W.H."/>
            <person name="King N."/>
            <person name="Lang F.B.F."/>
            <person name="Roger A.J."/>
            <person name="Ruiz-Trillo I."/>
            <person name="Young S.K."/>
            <person name="Zeng Q."/>
            <person name="Gargeya S."/>
            <person name="Fitzgerald M."/>
            <person name="Haas B."/>
            <person name="Abouelleil A."/>
            <person name="Alvarado L."/>
            <person name="Arachchi H.M."/>
            <person name="Berlin A."/>
            <person name="Chapman S.B."/>
            <person name="Gearin G."/>
            <person name="Goldberg J."/>
            <person name="Griggs A."/>
            <person name="Gujja S."/>
            <person name="Hansen M."/>
            <person name="Heiman D."/>
            <person name="Howarth C."/>
            <person name="Larimer J."/>
            <person name="Lui A."/>
            <person name="MacDonald P.J.P."/>
            <person name="McCowen C."/>
            <person name="Montmayeur A."/>
            <person name="Murphy C."/>
            <person name="Neiman D."/>
            <person name="Pearson M."/>
            <person name="Priest M."/>
            <person name="Roberts A."/>
            <person name="Saif S."/>
            <person name="Shea T."/>
            <person name="Sisk P."/>
            <person name="Stolte C."/>
            <person name="Sykes S."/>
            <person name="Wortman J."/>
            <person name="Nusbaum C."/>
            <person name="Birren B."/>
        </authorList>
    </citation>
    <scope>NUCLEOTIDE SEQUENCE [LARGE SCALE GENOMIC DNA]</scope>
    <source>
        <strain evidence="10 11">ATCC 38327</strain>
    </source>
</reference>
<feature type="compositionally biased region" description="Polar residues" evidence="8">
    <location>
        <begin position="424"/>
        <end position="433"/>
    </location>
</feature>
<feature type="domain" description="Protein kinase" evidence="9">
    <location>
        <begin position="1"/>
        <end position="300"/>
    </location>
</feature>
<evidence type="ECO:0000259" key="9">
    <source>
        <dbReference type="PROSITE" id="PS50011"/>
    </source>
</evidence>
<feature type="region of interest" description="Disordered" evidence="8">
    <location>
        <begin position="339"/>
        <end position="433"/>
    </location>
</feature>
<dbReference type="InterPro" id="IPR000719">
    <property type="entry name" value="Prot_kinase_dom"/>
</dbReference>
<dbReference type="GO" id="GO:0005524">
    <property type="term" value="F:ATP binding"/>
    <property type="evidence" value="ECO:0007669"/>
    <property type="project" value="UniProtKB-KW"/>
</dbReference>
<dbReference type="SMART" id="SM00220">
    <property type="entry name" value="S_TKc"/>
    <property type="match status" value="1"/>
</dbReference>
<dbReference type="FunFam" id="1.10.510.10:FF:000624">
    <property type="entry name" value="Mitogen-activated protein kinase"/>
    <property type="match status" value="1"/>
</dbReference>
<dbReference type="InterPro" id="IPR050117">
    <property type="entry name" value="MAPK"/>
</dbReference>
<evidence type="ECO:0000256" key="1">
    <source>
        <dbReference type="ARBA" id="ARBA00004123"/>
    </source>
</evidence>
<dbReference type="Pfam" id="PF00069">
    <property type="entry name" value="Pkinase"/>
    <property type="match status" value="2"/>
</dbReference>
<feature type="region of interest" description="Disordered" evidence="8">
    <location>
        <begin position="509"/>
        <end position="557"/>
    </location>
</feature>
<feature type="compositionally biased region" description="Low complexity" evidence="8">
    <location>
        <begin position="347"/>
        <end position="370"/>
    </location>
</feature>
<feature type="compositionally biased region" description="Low complexity" evidence="8">
    <location>
        <begin position="509"/>
        <end position="534"/>
    </location>
</feature>
<dbReference type="STRING" id="578462.A0A0L0SYP4"/>
<dbReference type="PROSITE" id="PS50011">
    <property type="entry name" value="PROTEIN_KINASE_DOM"/>
    <property type="match status" value="1"/>
</dbReference>
<protein>
    <submittedName>
        <fullName evidence="10">CMGC/RCK/MAK protein kinase</fullName>
    </submittedName>
</protein>
<dbReference type="VEuPathDB" id="FungiDB:AMAG_12080"/>
<dbReference type="InterPro" id="IPR008271">
    <property type="entry name" value="Ser/Thr_kinase_AS"/>
</dbReference>
<organism evidence="10 11">
    <name type="scientific">Allomyces macrogynus (strain ATCC 38327)</name>
    <name type="common">Allomyces javanicus var. macrogynus</name>
    <dbReference type="NCBI Taxonomy" id="578462"/>
    <lineage>
        <taxon>Eukaryota</taxon>
        <taxon>Fungi</taxon>
        <taxon>Fungi incertae sedis</taxon>
        <taxon>Blastocladiomycota</taxon>
        <taxon>Blastocladiomycetes</taxon>
        <taxon>Blastocladiales</taxon>
        <taxon>Blastocladiaceae</taxon>
        <taxon>Allomyces</taxon>
    </lineage>
</organism>
<dbReference type="OMA" id="MHALHEG"/>
<reference evidence="11" key="2">
    <citation type="submission" date="2009-11" db="EMBL/GenBank/DDBJ databases">
        <title>The Genome Sequence of Allomyces macrogynus strain ATCC 38327.</title>
        <authorList>
            <consortium name="The Broad Institute Genome Sequencing Platform"/>
            <person name="Russ C."/>
            <person name="Cuomo C."/>
            <person name="Shea T."/>
            <person name="Young S.K."/>
            <person name="Zeng Q."/>
            <person name="Koehrsen M."/>
            <person name="Haas B."/>
            <person name="Borodovsky M."/>
            <person name="Guigo R."/>
            <person name="Alvarado L."/>
            <person name="Berlin A."/>
            <person name="Borenstein D."/>
            <person name="Chen Z."/>
            <person name="Engels R."/>
            <person name="Freedman E."/>
            <person name="Gellesch M."/>
            <person name="Goldberg J."/>
            <person name="Griggs A."/>
            <person name="Gujja S."/>
            <person name="Heiman D."/>
            <person name="Hepburn T."/>
            <person name="Howarth C."/>
            <person name="Jen D."/>
            <person name="Larson L."/>
            <person name="Lewis B."/>
            <person name="Mehta T."/>
            <person name="Park D."/>
            <person name="Pearson M."/>
            <person name="Roberts A."/>
            <person name="Saif S."/>
            <person name="Shenoy N."/>
            <person name="Sisk P."/>
            <person name="Stolte C."/>
            <person name="Sykes S."/>
            <person name="Walk T."/>
            <person name="White J."/>
            <person name="Yandava C."/>
            <person name="Burger G."/>
            <person name="Gray M.W."/>
            <person name="Holland P.W.H."/>
            <person name="King N."/>
            <person name="Lang F.B.F."/>
            <person name="Roger A.J."/>
            <person name="Ruiz-Trillo I."/>
            <person name="Lander E."/>
            <person name="Nusbaum C."/>
        </authorList>
    </citation>
    <scope>NUCLEOTIDE SEQUENCE [LARGE SCALE GENOMIC DNA]</scope>
    <source>
        <strain evidence="11">ATCC 38327</strain>
    </source>
</reference>
<keyword evidence="4" id="KW-0547">Nucleotide-binding</keyword>
<proteinExistence type="predicted"/>
<keyword evidence="5 10" id="KW-0418">Kinase</keyword>
<feature type="region of interest" description="Disordered" evidence="8">
    <location>
        <begin position="114"/>
        <end position="138"/>
    </location>
</feature>
<dbReference type="Gene3D" id="3.30.200.20">
    <property type="entry name" value="Phosphorylase Kinase, domain 1"/>
    <property type="match status" value="1"/>
</dbReference>
<dbReference type="OrthoDB" id="2158884at2759"/>
<keyword evidence="11" id="KW-1185">Reference proteome</keyword>
<evidence type="ECO:0000256" key="5">
    <source>
        <dbReference type="ARBA" id="ARBA00022777"/>
    </source>
</evidence>
<comment type="subcellular location">
    <subcellularLocation>
        <location evidence="1">Nucleus</location>
    </subcellularLocation>
</comment>
<accession>A0A0L0SYP4</accession>
<keyword evidence="3" id="KW-0808">Transferase</keyword>
<dbReference type="PANTHER" id="PTHR24055">
    <property type="entry name" value="MITOGEN-ACTIVATED PROTEIN KINASE"/>
    <property type="match status" value="1"/>
</dbReference>
<name>A0A0L0SYP4_ALLM3</name>
<feature type="compositionally biased region" description="Gly residues" evidence="8">
    <location>
        <begin position="117"/>
        <end position="132"/>
    </location>
</feature>
<feature type="compositionally biased region" description="Pro residues" evidence="8">
    <location>
        <begin position="399"/>
        <end position="413"/>
    </location>
</feature>
<evidence type="ECO:0000256" key="2">
    <source>
        <dbReference type="ARBA" id="ARBA00022527"/>
    </source>
</evidence>
<dbReference type="GO" id="GO:0004674">
    <property type="term" value="F:protein serine/threonine kinase activity"/>
    <property type="evidence" value="ECO:0007669"/>
    <property type="project" value="UniProtKB-KW"/>
</dbReference>
<dbReference type="CDD" id="cd07830">
    <property type="entry name" value="STKc_MAK_like"/>
    <property type="match status" value="1"/>
</dbReference>
<keyword evidence="7" id="KW-0539">Nucleus</keyword>
<evidence type="ECO:0000313" key="10">
    <source>
        <dbReference type="EMBL" id="KNE67627.1"/>
    </source>
</evidence>
<evidence type="ECO:0000256" key="6">
    <source>
        <dbReference type="ARBA" id="ARBA00022840"/>
    </source>
</evidence>
<dbReference type="EMBL" id="GG745353">
    <property type="protein sequence ID" value="KNE67627.1"/>
    <property type="molecule type" value="Genomic_DNA"/>
</dbReference>
<dbReference type="PROSITE" id="PS00108">
    <property type="entry name" value="PROTEIN_KINASE_ST"/>
    <property type="match status" value="1"/>
</dbReference>
<dbReference type="AlphaFoldDB" id="A0A0L0SYP4"/>
<keyword evidence="6" id="KW-0067">ATP-binding</keyword>
<dbReference type="GO" id="GO:0005634">
    <property type="term" value="C:nucleus"/>
    <property type="evidence" value="ECO:0007669"/>
    <property type="project" value="UniProtKB-SubCell"/>
</dbReference>
<dbReference type="Gene3D" id="1.10.510.10">
    <property type="entry name" value="Transferase(Phosphotransferase) domain 1"/>
    <property type="match status" value="1"/>
</dbReference>
<feature type="region of interest" description="Disordered" evidence="8">
    <location>
        <begin position="456"/>
        <end position="494"/>
    </location>
</feature>
<gene>
    <name evidence="10" type="ORF">AMAG_12080</name>
</gene>
<keyword evidence="2" id="KW-0723">Serine/threonine-protein kinase</keyword>
<evidence type="ECO:0000256" key="8">
    <source>
        <dbReference type="SAM" id="MobiDB-lite"/>
    </source>
</evidence>
<dbReference type="SUPFAM" id="SSF56112">
    <property type="entry name" value="Protein kinase-like (PK-like)"/>
    <property type="match status" value="1"/>
</dbReference>
<evidence type="ECO:0000256" key="4">
    <source>
        <dbReference type="ARBA" id="ARBA00022741"/>
    </source>
</evidence>
<evidence type="ECO:0000313" key="11">
    <source>
        <dbReference type="Proteomes" id="UP000054350"/>
    </source>
</evidence>
<evidence type="ECO:0000256" key="3">
    <source>
        <dbReference type="ARBA" id="ARBA00022679"/>
    </source>
</evidence>
<sequence>MKKRYTSWDECVNLREVKSLKKLVHPTIVRLREVMRENERLFFVFEYLDENLFQVMKARKSAQVPFTEHEIRWIIYQVLLGLAYMHKHGFFHRDLKPENLMVIGGNGLNVAWNTPGTTGGTGGGGGGGGTGAGSPAATLGHNNVSSPLSIAPLTTKIADFGLARELRSRPPYTEYISTRWYRAPEIVLRSTNYSSPIDIWALGCIMTELFTGNPLFPGTTEIDQLFRIAGVLGTPAVGTWREGVKLASAMNLRLPSMGAVPLAAVIPSASPDALALIGAMLNYDPAKRPTAAQALMHSFFTAAPDIQAFRLDADFRIVSGHLSFGGKWANVAQVNETPNTAASPAGTGSFPSLSSRSPASSSTPSGAPFPLHIDTRAPSRAPGSVSAPAAATSHAFPRPLHPPHNLPPLPVVVPDPRTKPALNPSDSNDTLNSFSLTESAPIRTTATIPPLGAAAAYASEAADRPRVAPPPPDPWDTTSTSGGAPAAGHRRLPSTHNLDDLLADLDSLGHMPSFTPAPASTAAPRPRPNAGARPDVPFSWSPTKPPPLPAGAGAGGRRDLYRDATFLSGAGGAAPAPARAPPPLTVVTNAEFWRQAPVAGGIVSAPAAPVGGGGGGATSPVAPNKPPSNSVAAAVSGIRKFWCVPWWVVIDSRVGRVDD</sequence>
<dbReference type="Proteomes" id="UP000054350">
    <property type="component" value="Unassembled WGS sequence"/>
</dbReference>
<dbReference type="InterPro" id="IPR011009">
    <property type="entry name" value="Kinase-like_dom_sf"/>
</dbReference>
<evidence type="ECO:0000256" key="7">
    <source>
        <dbReference type="ARBA" id="ARBA00023242"/>
    </source>
</evidence>